<protein>
    <submittedName>
        <fullName evidence="1">Uncharacterized protein</fullName>
    </submittedName>
</protein>
<evidence type="ECO:0000313" key="2">
    <source>
        <dbReference type="Proteomes" id="UP000729402"/>
    </source>
</evidence>
<dbReference type="Proteomes" id="UP000729402">
    <property type="component" value="Unassembled WGS sequence"/>
</dbReference>
<dbReference type="AlphaFoldDB" id="A0A8J5SFA2"/>
<organism evidence="1 2">
    <name type="scientific">Zizania palustris</name>
    <name type="common">Northern wild rice</name>
    <dbReference type="NCBI Taxonomy" id="103762"/>
    <lineage>
        <taxon>Eukaryota</taxon>
        <taxon>Viridiplantae</taxon>
        <taxon>Streptophyta</taxon>
        <taxon>Embryophyta</taxon>
        <taxon>Tracheophyta</taxon>
        <taxon>Spermatophyta</taxon>
        <taxon>Magnoliopsida</taxon>
        <taxon>Liliopsida</taxon>
        <taxon>Poales</taxon>
        <taxon>Poaceae</taxon>
        <taxon>BOP clade</taxon>
        <taxon>Oryzoideae</taxon>
        <taxon>Oryzeae</taxon>
        <taxon>Zizaniinae</taxon>
        <taxon>Zizania</taxon>
    </lineage>
</organism>
<dbReference type="EMBL" id="JAAALK010000285">
    <property type="protein sequence ID" value="KAG8065189.1"/>
    <property type="molecule type" value="Genomic_DNA"/>
</dbReference>
<proteinExistence type="predicted"/>
<accession>A0A8J5SFA2</accession>
<gene>
    <name evidence="1" type="ORF">GUJ93_ZPchr0004g39414</name>
</gene>
<reference evidence="1" key="1">
    <citation type="journal article" date="2021" name="bioRxiv">
        <title>Whole Genome Assembly and Annotation of Northern Wild Rice, Zizania palustris L., Supports a Whole Genome Duplication in the Zizania Genus.</title>
        <authorList>
            <person name="Haas M."/>
            <person name="Kono T."/>
            <person name="Macchietto M."/>
            <person name="Millas R."/>
            <person name="McGilp L."/>
            <person name="Shao M."/>
            <person name="Duquette J."/>
            <person name="Hirsch C.N."/>
            <person name="Kimball J."/>
        </authorList>
    </citation>
    <scope>NUCLEOTIDE SEQUENCE</scope>
    <source>
        <tissue evidence="1">Fresh leaf tissue</tissue>
    </source>
</reference>
<reference evidence="1" key="2">
    <citation type="submission" date="2021-02" db="EMBL/GenBank/DDBJ databases">
        <authorList>
            <person name="Kimball J.A."/>
            <person name="Haas M.W."/>
            <person name="Macchietto M."/>
            <person name="Kono T."/>
            <person name="Duquette J."/>
            <person name="Shao M."/>
        </authorList>
    </citation>
    <scope>NUCLEOTIDE SEQUENCE</scope>
    <source>
        <tissue evidence="1">Fresh leaf tissue</tissue>
    </source>
</reference>
<name>A0A8J5SFA2_ZIZPA</name>
<sequence>MMCGPCVVPPRENHAATTAAALPWKTEVNPLPLHTRRSHGKKQCVDCRAQNAPARDDFPGVPPVVYLSCAKYQAGCCSSSLDTVRTNLADKIAAAGWTPAVS</sequence>
<comment type="caution">
    <text evidence="1">The sequence shown here is derived from an EMBL/GenBank/DDBJ whole genome shotgun (WGS) entry which is preliminary data.</text>
</comment>
<evidence type="ECO:0000313" key="1">
    <source>
        <dbReference type="EMBL" id="KAG8065189.1"/>
    </source>
</evidence>
<keyword evidence="2" id="KW-1185">Reference proteome</keyword>